<dbReference type="Pfam" id="PF08885">
    <property type="entry name" value="GSCFA"/>
    <property type="match status" value="1"/>
</dbReference>
<reference evidence="2 3" key="1">
    <citation type="submission" date="2016-11" db="EMBL/GenBank/DDBJ databases">
        <authorList>
            <person name="Jaros S."/>
            <person name="Januszkiewicz K."/>
            <person name="Wedrychowicz H."/>
        </authorList>
    </citation>
    <scope>NUCLEOTIDE SEQUENCE [LARGE SCALE GENOMIC DNA]</scope>
    <source>
        <strain evidence="2 3">DSM 14916</strain>
    </source>
</reference>
<dbReference type="Proteomes" id="UP000184387">
    <property type="component" value="Unassembled WGS sequence"/>
</dbReference>
<dbReference type="InterPro" id="IPR014982">
    <property type="entry name" value="GSCFA"/>
</dbReference>
<proteinExistence type="predicted"/>
<dbReference type="AlphaFoldDB" id="A0A1M6JJ14"/>
<dbReference type="RefSeq" id="WP_073135429.1">
    <property type="nucleotide sequence ID" value="NZ_FQZF01000014.1"/>
</dbReference>
<dbReference type="EMBL" id="FQZF01000014">
    <property type="protein sequence ID" value="SHJ46676.1"/>
    <property type="molecule type" value="Genomic_DNA"/>
</dbReference>
<keyword evidence="3" id="KW-1185">Reference proteome</keyword>
<evidence type="ECO:0000313" key="2">
    <source>
        <dbReference type="EMBL" id="SHJ46676.1"/>
    </source>
</evidence>
<dbReference type="STRING" id="198092.SAMN02745194_02643"/>
<organism evidence="2 3">
    <name type="scientific">Muricoccus roseus</name>
    <dbReference type="NCBI Taxonomy" id="198092"/>
    <lineage>
        <taxon>Bacteria</taxon>
        <taxon>Pseudomonadati</taxon>
        <taxon>Pseudomonadota</taxon>
        <taxon>Alphaproteobacteria</taxon>
        <taxon>Acetobacterales</taxon>
        <taxon>Roseomonadaceae</taxon>
        <taxon>Muricoccus</taxon>
    </lineage>
</organism>
<accession>A0A1M6JJ14</accession>
<protein>
    <submittedName>
        <fullName evidence="2">GSCFA family protein</fullName>
    </submittedName>
</protein>
<gene>
    <name evidence="2" type="ORF">SAMN02745194_02643</name>
</gene>
<dbReference type="OrthoDB" id="369216at2"/>
<evidence type="ECO:0000259" key="1">
    <source>
        <dbReference type="Pfam" id="PF08885"/>
    </source>
</evidence>
<evidence type="ECO:0000313" key="3">
    <source>
        <dbReference type="Proteomes" id="UP000184387"/>
    </source>
</evidence>
<name>A0A1M6JJ14_9PROT</name>
<feature type="domain" description="GSCFA" evidence="1">
    <location>
        <begin position="41"/>
        <end position="301"/>
    </location>
</feature>
<sequence length="362" mass="38773">MPNPYADRPDHAFWSRAVADPPGGVVDPVVAAPFNLTPADRVATAGSCFAQHIARHLAASGYGHLRTEAGDPAEDGGFSARYGNIYTARQMLLLIDEAYGLHRPADDVWRRADGRFVDALRPRVPMNGHPSEEAVRAARSTHLGAVRRVLEDCTAFVFTLGLTETWLGEDGTAYPLAPGVVAEAPSSMRHRFHNFTLDEVRADLLGVVERLWDVNPSARVILTVSPVPLVATMSAAHVLPATTYSKSVLRVAAQEAVDRFPHVAYFPSYEIITGPQARGAYFAPNLRAVTEEGVAAVMAVFGRHFLGRGDEEGQGASQKASHGARAPAAVQAGAIDAETEATLGVVCDEEAIEHSLPSARAR</sequence>